<feature type="region of interest" description="Disordered" evidence="1">
    <location>
        <begin position="64"/>
        <end position="141"/>
    </location>
</feature>
<proteinExistence type="predicted"/>
<keyword evidence="4" id="KW-1185">Reference proteome</keyword>
<keyword evidence="2" id="KW-0472">Membrane</keyword>
<protein>
    <submittedName>
        <fullName evidence="3">Uncharacterized protein</fullName>
    </submittedName>
</protein>
<evidence type="ECO:0000313" key="3">
    <source>
        <dbReference type="EMBL" id="GGJ97768.1"/>
    </source>
</evidence>
<accession>A0A8J3FDX1</accession>
<reference evidence="3" key="1">
    <citation type="journal article" date="2014" name="Int. J. Syst. Evol. Microbiol.">
        <title>Complete genome sequence of Corynebacterium casei LMG S-19264T (=DSM 44701T), isolated from a smear-ripened cheese.</title>
        <authorList>
            <consortium name="US DOE Joint Genome Institute (JGI-PGF)"/>
            <person name="Walter F."/>
            <person name="Albersmeier A."/>
            <person name="Kalinowski J."/>
            <person name="Ruckert C."/>
        </authorList>
    </citation>
    <scope>NUCLEOTIDE SEQUENCE</scope>
    <source>
        <strain evidence="3">JCM 14719</strain>
    </source>
</reference>
<feature type="transmembrane region" description="Helical" evidence="2">
    <location>
        <begin position="32"/>
        <end position="54"/>
    </location>
</feature>
<reference evidence="3" key="2">
    <citation type="submission" date="2020-09" db="EMBL/GenBank/DDBJ databases">
        <authorList>
            <person name="Sun Q."/>
            <person name="Ohkuma M."/>
        </authorList>
    </citation>
    <scope>NUCLEOTIDE SEQUENCE</scope>
    <source>
        <strain evidence="3">JCM 14719</strain>
    </source>
</reference>
<gene>
    <name evidence="3" type="ORF">GCM10007043_09570</name>
</gene>
<evidence type="ECO:0000313" key="4">
    <source>
        <dbReference type="Proteomes" id="UP000637720"/>
    </source>
</evidence>
<dbReference type="AlphaFoldDB" id="A0A8J3FDX1"/>
<organism evidence="3 4">
    <name type="scientific">Calditerricola satsumensis</name>
    <dbReference type="NCBI Taxonomy" id="373054"/>
    <lineage>
        <taxon>Bacteria</taxon>
        <taxon>Bacillati</taxon>
        <taxon>Bacillota</taxon>
        <taxon>Bacilli</taxon>
        <taxon>Bacillales</taxon>
        <taxon>Bacillaceae</taxon>
        <taxon>Calditerricola</taxon>
    </lineage>
</organism>
<dbReference type="RefSeq" id="WP_054672149.1">
    <property type="nucleotide sequence ID" value="NZ_BMOF01000014.1"/>
</dbReference>
<evidence type="ECO:0000256" key="2">
    <source>
        <dbReference type="SAM" id="Phobius"/>
    </source>
</evidence>
<keyword evidence="2" id="KW-0812">Transmembrane</keyword>
<dbReference type="EMBL" id="BMOF01000014">
    <property type="protein sequence ID" value="GGJ97768.1"/>
    <property type="molecule type" value="Genomic_DNA"/>
</dbReference>
<evidence type="ECO:0000256" key="1">
    <source>
        <dbReference type="SAM" id="MobiDB-lite"/>
    </source>
</evidence>
<sequence length="158" mass="16091">MTVWVKGSLVAAAVVSALSFLAALWANTVLTALVRAAVVFACFGAVSMVAAAVLRRVLTDGRGPVFPNAPTSPKGEDAASGFALDGAAGDGVPCEAAAGVESHASSRTDQADAVSEASKRGSDATGFVPLTPPRLTAEEASDVRRVVSTVRRMMEEES</sequence>
<name>A0A8J3FDX1_9BACI</name>
<feature type="transmembrane region" description="Helical" evidence="2">
    <location>
        <begin position="7"/>
        <end position="26"/>
    </location>
</feature>
<dbReference type="Proteomes" id="UP000637720">
    <property type="component" value="Unassembled WGS sequence"/>
</dbReference>
<comment type="caution">
    <text evidence="3">The sequence shown here is derived from an EMBL/GenBank/DDBJ whole genome shotgun (WGS) entry which is preliminary data.</text>
</comment>
<keyword evidence="2" id="KW-1133">Transmembrane helix</keyword>